<sequence length="101" mass="11736">MNYVLKSLIGKCVVVYFDNILIYSTCLDDHLLHMKNVYFVPMKLHSSILLLAPMKSRLIRKRCRSSKIGQHLKSWGSPLNEIIKKSVGLNRKRAKRELSNH</sequence>
<organism evidence="1 2">
    <name type="scientific">Mucuna pruriens</name>
    <name type="common">Velvet bean</name>
    <name type="synonym">Dolichos pruriens</name>
    <dbReference type="NCBI Taxonomy" id="157652"/>
    <lineage>
        <taxon>Eukaryota</taxon>
        <taxon>Viridiplantae</taxon>
        <taxon>Streptophyta</taxon>
        <taxon>Embryophyta</taxon>
        <taxon>Tracheophyta</taxon>
        <taxon>Spermatophyta</taxon>
        <taxon>Magnoliopsida</taxon>
        <taxon>eudicotyledons</taxon>
        <taxon>Gunneridae</taxon>
        <taxon>Pentapetalae</taxon>
        <taxon>rosids</taxon>
        <taxon>fabids</taxon>
        <taxon>Fabales</taxon>
        <taxon>Fabaceae</taxon>
        <taxon>Papilionoideae</taxon>
        <taxon>50 kb inversion clade</taxon>
        <taxon>NPAAA clade</taxon>
        <taxon>indigoferoid/millettioid clade</taxon>
        <taxon>Phaseoleae</taxon>
        <taxon>Mucuna</taxon>
    </lineage>
</organism>
<evidence type="ECO:0008006" key="3">
    <source>
        <dbReference type="Google" id="ProtNLM"/>
    </source>
</evidence>
<keyword evidence="2" id="KW-1185">Reference proteome</keyword>
<evidence type="ECO:0000313" key="2">
    <source>
        <dbReference type="Proteomes" id="UP000257109"/>
    </source>
</evidence>
<dbReference type="Gene3D" id="3.30.70.270">
    <property type="match status" value="1"/>
</dbReference>
<feature type="non-terminal residue" evidence="1">
    <location>
        <position position="1"/>
    </location>
</feature>
<evidence type="ECO:0000313" key="1">
    <source>
        <dbReference type="EMBL" id="RDX91638.1"/>
    </source>
</evidence>
<comment type="caution">
    <text evidence="1">The sequence shown here is derived from an EMBL/GenBank/DDBJ whole genome shotgun (WGS) entry which is preliminary data.</text>
</comment>
<dbReference type="InterPro" id="IPR043502">
    <property type="entry name" value="DNA/RNA_pol_sf"/>
</dbReference>
<dbReference type="SUPFAM" id="SSF56672">
    <property type="entry name" value="DNA/RNA polymerases"/>
    <property type="match status" value="1"/>
</dbReference>
<dbReference type="OrthoDB" id="1002013at2759"/>
<proteinExistence type="predicted"/>
<dbReference type="InterPro" id="IPR043128">
    <property type="entry name" value="Rev_trsase/Diguanyl_cyclase"/>
</dbReference>
<dbReference type="AlphaFoldDB" id="A0A371GM66"/>
<reference evidence="1" key="1">
    <citation type="submission" date="2018-05" db="EMBL/GenBank/DDBJ databases">
        <title>Draft genome of Mucuna pruriens seed.</title>
        <authorList>
            <person name="Nnadi N.E."/>
            <person name="Vos R."/>
            <person name="Hasami M.H."/>
            <person name="Devisetty U.K."/>
            <person name="Aguiy J.C."/>
        </authorList>
    </citation>
    <scope>NUCLEOTIDE SEQUENCE [LARGE SCALE GENOMIC DNA]</scope>
    <source>
        <strain evidence="1">JCA_2017</strain>
    </source>
</reference>
<accession>A0A371GM66</accession>
<name>A0A371GM66_MUCPR</name>
<dbReference type="EMBL" id="QJKJ01005068">
    <property type="protein sequence ID" value="RDX91638.1"/>
    <property type="molecule type" value="Genomic_DNA"/>
</dbReference>
<dbReference type="Proteomes" id="UP000257109">
    <property type="component" value="Unassembled WGS sequence"/>
</dbReference>
<gene>
    <name evidence="1" type="ORF">CR513_26361</name>
</gene>
<protein>
    <recommendedName>
        <fullName evidence="3">Retrovirus-related Pol polyprotein from transposon opus</fullName>
    </recommendedName>
</protein>